<comment type="caution">
    <text evidence="3">The sequence shown here is derived from an EMBL/GenBank/DDBJ whole genome shotgun (WGS) entry which is preliminary data.</text>
</comment>
<proteinExistence type="predicted"/>
<dbReference type="AlphaFoldDB" id="A0A9W8AR48"/>
<accession>A0A9W8AR48</accession>
<dbReference type="EMBL" id="JANBPY010000547">
    <property type="protein sequence ID" value="KAJ1966021.1"/>
    <property type="molecule type" value="Genomic_DNA"/>
</dbReference>
<evidence type="ECO:0000313" key="4">
    <source>
        <dbReference type="Proteomes" id="UP001150925"/>
    </source>
</evidence>
<dbReference type="InterPro" id="IPR016137">
    <property type="entry name" value="RGS"/>
</dbReference>
<keyword evidence="1" id="KW-0472">Membrane</keyword>
<keyword evidence="1" id="KW-0812">Transmembrane</keyword>
<dbReference type="OrthoDB" id="5584247at2759"/>
<evidence type="ECO:0000256" key="1">
    <source>
        <dbReference type="SAM" id="Phobius"/>
    </source>
</evidence>
<keyword evidence="4" id="KW-1185">Reference proteome</keyword>
<gene>
    <name evidence="3" type="primary">RAX1</name>
    <name evidence="3" type="ORF">IWQ62_002526</name>
</gene>
<dbReference type="InterPro" id="IPR052246">
    <property type="entry name" value="Cell_Polariz_PKAAnc"/>
</dbReference>
<reference evidence="3" key="1">
    <citation type="submission" date="2022-07" db="EMBL/GenBank/DDBJ databases">
        <title>Phylogenomic reconstructions and comparative analyses of Kickxellomycotina fungi.</title>
        <authorList>
            <person name="Reynolds N.K."/>
            <person name="Stajich J.E."/>
            <person name="Barry K."/>
            <person name="Grigoriev I.V."/>
            <person name="Crous P."/>
            <person name="Smith M.E."/>
        </authorList>
    </citation>
    <scope>NUCLEOTIDE SEQUENCE</scope>
    <source>
        <strain evidence="3">RSA 1196</strain>
    </source>
</reference>
<keyword evidence="1" id="KW-1133">Transmembrane helix</keyword>
<dbReference type="Pfam" id="PF00615">
    <property type="entry name" value="RGS"/>
    <property type="match status" value="1"/>
</dbReference>
<dbReference type="PROSITE" id="PS50132">
    <property type="entry name" value="RGS"/>
    <property type="match status" value="1"/>
</dbReference>
<dbReference type="CDD" id="cd07440">
    <property type="entry name" value="RGS"/>
    <property type="match status" value="1"/>
</dbReference>
<protein>
    <submittedName>
        <fullName evidence="3">Bud site selection protein, Revert to axial protein 1</fullName>
    </submittedName>
</protein>
<dbReference type="Proteomes" id="UP001150925">
    <property type="component" value="Unassembled WGS sequence"/>
</dbReference>
<feature type="transmembrane region" description="Helical" evidence="1">
    <location>
        <begin position="331"/>
        <end position="354"/>
    </location>
</feature>
<dbReference type="GO" id="GO:0008104">
    <property type="term" value="P:intracellular protein localization"/>
    <property type="evidence" value="ECO:0007669"/>
    <property type="project" value="TreeGrafter"/>
</dbReference>
<dbReference type="Gene3D" id="1.10.167.10">
    <property type="entry name" value="Regulator of G-protein Signalling 4, domain 2"/>
    <property type="match status" value="1"/>
</dbReference>
<name>A0A9W8AR48_9FUNG</name>
<dbReference type="InterPro" id="IPR044926">
    <property type="entry name" value="RGS_subdomain_2"/>
</dbReference>
<sequence>MNNHLTAPHPVNPGGNENRVSILLDPSMEEKQQLREHAYDDDFDQVDSYKRQSQLSAAERKRMNRASVVSFMNPQPDPILHQHSAVLRSLPSLELVLARKTCPPICLYNFYVYLRDVEHTEENLDFWLDVVAHETMCKSYCQNLIKTKLSSVPLKNKQKPLVKWTMKDVTKELRYSTYSNSVSSEVKTGTGSDPMFPDQDQRMAQELEEPMAAAEPPAMDSGAAACTHPLCVTGNVHSHFNGNSRNVTRQDLKKSAERIYYRYIVAGAESELNMPELMRLRICRMIEMEQRDDPDVFMEAKNYICNLMSHDTYPRFLYARAFENMGYTQTMLRLVVGLLSLMLGFTVELCLIFLDRQPKGYRWFGLIPIWFGFVNLFVNQEKLCPVFTLFGISERGFCQFNRVRDPQISRLHIKRALKIGLLIVCQAKQYIKRGTLAFSNDQVVLTSPWIRFYLDDELLE</sequence>
<dbReference type="SUPFAM" id="SSF48097">
    <property type="entry name" value="Regulator of G-protein signaling, RGS"/>
    <property type="match status" value="1"/>
</dbReference>
<dbReference type="PANTHER" id="PTHR13155:SF1">
    <property type="entry name" value="A-KINASE ANCHOR PROTEIN 10, MITOCHONDRIAL"/>
    <property type="match status" value="1"/>
</dbReference>
<feature type="transmembrane region" description="Helical" evidence="1">
    <location>
        <begin position="361"/>
        <end position="378"/>
    </location>
</feature>
<evidence type="ECO:0000259" key="2">
    <source>
        <dbReference type="PROSITE" id="PS50132"/>
    </source>
</evidence>
<evidence type="ECO:0000313" key="3">
    <source>
        <dbReference type="EMBL" id="KAJ1966021.1"/>
    </source>
</evidence>
<dbReference type="SMART" id="SM00315">
    <property type="entry name" value="RGS"/>
    <property type="match status" value="1"/>
</dbReference>
<feature type="domain" description="RGS" evidence="2">
    <location>
        <begin position="248"/>
        <end position="326"/>
    </location>
</feature>
<dbReference type="PANTHER" id="PTHR13155">
    <property type="entry name" value="A-KINASE ANCHOR PROTEINS"/>
    <property type="match status" value="1"/>
</dbReference>
<dbReference type="GO" id="GO:0005886">
    <property type="term" value="C:plasma membrane"/>
    <property type="evidence" value="ECO:0007669"/>
    <property type="project" value="TreeGrafter"/>
</dbReference>
<dbReference type="InterPro" id="IPR036305">
    <property type="entry name" value="RGS_sf"/>
</dbReference>
<organism evidence="3 4">
    <name type="scientific">Dispira parvispora</name>
    <dbReference type="NCBI Taxonomy" id="1520584"/>
    <lineage>
        <taxon>Eukaryota</taxon>
        <taxon>Fungi</taxon>
        <taxon>Fungi incertae sedis</taxon>
        <taxon>Zoopagomycota</taxon>
        <taxon>Kickxellomycotina</taxon>
        <taxon>Dimargaritomycetes</taxon>
        <taxon>Dimargaritales</taxon>
        <taxon>Dimargaritaceae</taxon>
        <taxon>Dispira</taxon>
    </lineage>
</organism>